<sequence length="199" mass="23534">MTELKTAMEIVKREYELPNNFLELWQSDSERRGIFSTLTFELSKNGDNRTAEQFIFDSIDNFKKVVIPKFIAEAMQGYDSLEMMLGEEYYSNSSEEIGNDDIQCWIDENFETLCRAWLDGYEVKKEKLYYVKLPVSIWNNHLDELETNWGYLQHDITSNETNICIRTRGEYANFRTELTEETIKSIDERYWAFAVEAEG</sequence>
<reference evidence="2" key="1">
    <citation type="journal article" date="2013" name="Genome Announc.">
        <title>Complete Chromosome Sequence of Carnobacterium maltaromaticum LMA 28.</title>
        <authorList>
            <person name="Cailliez-Grimal C."/>
            <person name="Chaillou S."/>
            <person name="Anba-Mondoloni J."/>
            <person name="Loux V."/>
            <person name="Afzal M.I."/>
            <person name="Rahman A."/>
            <person name="Kergourlay G."/>
            <person name="Champomier-Verges M.C."/>
            <person name="Zagorec M."/>
            <person name="Dalgaard P."/>
            <person name="Leisner J.J."/>
            <person name="Prevost H."/>
            <person name="Revol-Junelles A.M."/>
            <person name="Borges F."/>
        </authorList>
    </citation>
    <scope>NUCLEOTIDE SEQUENCE</scope>
    <source>
        <strain evidence="2">LMA28</strain>
    </source>
</reference>
<dbReference type="OrthoDB" id="2243928at2"/>
<accession>K8E754</accession>
<dbReference type="Pfam" id="PF07852">
    <property type="entry name" value="DUF1642"/>
    <property type="match status" value="1"/>
</dbReference>
<name>K8E754_CARML</name>
<evidence type="ECO:0000313" key="1">
    <source>
        <dbReference type="EMBL" id="CCO12727.2"/>
    </source>
</evidence>
<keyword evidence="2" id="KW-1185">Reference proteome</keyword>
<gene>
    <name evidence="1" type="ORF">BN424_3306</name>
</gene>
<dbReference type="InterPro" id="IPR012865">
    <property type="entry name" value="DUF1642"/>
</dbReference>
<dbReference type="eggNOG" id="ENOG5033F4A">
    <property type="taxonomic scope" value="Bacteria"/>
</dbReference>
<dbReference type="Proteomes" id="UP000000212">
    <property type="component" value="Chromosome"/>
</dbReference>
<evidence type="ECO:0008006" key="3">
    <source>
        <dbReference type="Google" id="ProtNLM"/>
    </source>
</evidence>
<evidence type="ECO:0000313" key="2">
    <source>
        <dbReference type="Proteomes" id="UP000000212"/>
    </source>
</evidence>
<organism evidence="1 2">
    <name type="scientific">Carnobacterium maltaromaticum LMA28</name>
    <dbReference type="NCBI Taxonomy" id="1234679"/>
    <lineage>
        <taxon>Bacteria</taxon>
        <taxon>Bacillati</taxon>
        <taxon>Bacillota</taxon>
        <taxon>Bacilli</taxon>
        <taxon>Lactobacillales</taxon>
        <taxon>Carnobacteriaceae</taxon>
        <taxon>Carnobacterium</taxon>
    </lineage>
</organism>
<dbReference type="AlphaFoldDB" id="K8E754"/>
<proteinExistence type="predicted"/>
<dbReference type="STRING" id="1234679.BN424_3306"/>
<dbReference type="RefSeq" id="WP_015077697.1">
    <property type="nucleotide sequence ID" value="NC_019425.2"/>
</dbReference>
<protein>
    <recommendedName>
        <fullName evidence="3">DUF1642 domain-containing protein</fullName>
    </recommendedName>
</protein>
<dbReference type="HOGENOM" id="CLU_099786_4_1_9"/>
<dbReference type="EMBL" id="HE999757">
    <property type="protein sequence ID" value="CCO12727.2"/>
    <property type="molecule type" value="Genomic_DNA"/>
</dbReference>
<dbReference type="KEGG" id="cml:BN424_3306"/>